<dbReference type="CDD" id="cd02787">
    <property type="entry name" value="MopB_CT_ydeP"/>
    <property type="match status" value="1"/>
</dbReference>
<dbReference type="Pfam" id="PF01568">
    <property type="entry name" value="Molydop_binding"/>
    <property type="match status" value="1"/>
</dbReference>
<evidence type="ECO:0000256" key="2">
    <source>
        <dbReference type="ARBA" id="ARBA00001966"/>
    </source>
</evidence>
<feature type="domain" description="Molybdopterin oxidoreductase" evidence="10">
    <location>
        <begin position="114"/>
        <end position="487"/>
    </location>
</feature>
<evidence type="ECO:0000259" key="10">
    <source>
        <dbReference type="Pfam" id="PF00384"/>
    </source>
</evidence>
<organism evidence="12 13">
    <name type="scientific">Rubritalea halochordaticola</name>
    <dbReference type="NCBI Taxonomy" id="714537"/>
    <lineage>
        <taxon>Bacteria</taxon>
        <taxon>Pseudomonadati</taxon>
        <taxon>Verrucomicrobiota</taxon>
        <taxon>Verrucomicrobiia</taxon>
        <taxon>Verrucomicrobiales</taxon>
        <taxon>Rubritaleaceae</taxon>
        <taxon>Rubritalea</taxon>
    </lineage>
</organism>
<name>A0ABP9UXU1_9BACT</name>
<comment type="cofactor">
    <cofactor evidence="2">
        <name>[4Fe-4S] cluster</name>
        <dbReference type="ChEBI" id="CHEBI:49883"/>
    </cofactor>
</comment>
<dbReference type="InterPro" id="IPR010046">
    <property type="entry name" value="Mopterin_OxRdtse_a_bac"/>
</dbReference>
<keyword evidence="6" id="KW-0479">Metal-binding</keyword>
<keyword evidence="4" id="KW-0004">4Fe-4S</keyword>
<comment type="cofactor">
    <cofactor evidence="1">
        <name>Mo-bis(molybdopterin guanine dinucleotide)</name>
        <dbReference type="ChEBI" id="CHEBI:60539"/>
    </cofactor>
</comment>
<dbReference type="PANTHER" id="PTHR43105:SF4">
    <property type="entry name" value="PROTEIN YDEP"/>
    <property type="match status" value="1"/>
</dbReference>
<evidence type="ECO:0000256" key="9">
    <source>
        <dbReference type="ARBA" id="ARBA00023014"/>
    </source>
</evidence>
<proteinExistence type="inferred from homology"/>
<evidence type="ECO:0000256" key="1">
    <source>
        <dbReference type="ARBA" id="ARBA00001942"/>
    </source>
</evidence>
<gene>
    <name evidence="12" type="ORF">Rhal01_01448</name>
</gene>
<evidence type="ECO:0000256" key="6">
    <source>
        <dbReference type="ARBA" id="ARBA00022723"/>
    </source>
</evidence>
<evidence type="ECO:0000256" key="7">
    <source>
        <dbReference type="ARBA" id="ARBA00023002"/>
    </source>
</evidence>
<dbReference type="InterPro" id="IPR050123">
    <property type="entry name" value="Prok_molybdopt-oxidoreductase"/>
</dbReference>
<keyword evidence="8" id="KW-0408">Iron</keyword>
<dbReference type="SUPFAM" id="SSF53706">
    <property type="entry name" value="Formate dehydrogenase/DMSO reductase, domains 1-3"/>
    <property type="match status" value="1"/>
</dbReference>
<evidence type="ECO:0000313" key="13">
    <source>
        <dbReference type="Proteomes" id="UP001424741"/>
    </source>
</evidence>
<evidence type="ECO:0000256" key="8">
    <source>
        <dbReference type="ARBA" id="ARBA00023004"/>
    </source>
</evidence>
<dbReference type="InterPro" id="IPR041953">
    <property type="entry name" value="YdeP_MopB"/>
</dbReference>
<evidence type="ECO:0000256" key="5">
    <source>
        <dbReference type="ARBA" id="ARBA00022505"/>
    </source>
</evidence>
<keyword evidence="9" id="KW-0411">Iron-sulfur</keyword>
<dbReference type="NCBIfam" id="TIGR01701">
    <property type="entry name" value="Fdhalpha-like"/>
    <property type="match status" value="1"/>
</dbReference>
<dbReference type="Pfam" id="PF00384">
    <property type="entry name" value="Molybdopterin"/>
    <property type="match status" value="1"/>
</dbReference>
<sequence length="757" mass="84026">MQSEDAPMKRKAPKTWAAGRPAVISSMKHVMSTAGPVRGTKALLELNQMDGFDCPSCAWPDPDDHRAITEFCENGAKAIASEATSKIIDERFFREHSIEQLLDHSDYWHDQQGRLTHPMILEEGATHYKAISWEDAFQLIAKELKALPDPNQAVFYTSGRTSNEAAFLYQLFVRHYGTNNLPDCSNMCHESSGSALGAAIGIGKGTVSLHDLEQADVIICVGQNPGTNHPRMLSTLEACVKNGGEVVAINPLREAGLMGFAHPQKVSGMFNHATKLATQYLQVKINGDMAIFRGLAKIFFEREEKNPGHVLDHTFIEQHTAGFFEYKESCDATSWEQIEDYSGISRAEMETLADSILHRDKKLVTCWAMGLTQHENAVDTIREVTNLHLLIGAIGREGAGLCPVRGHSNVQGDRTMGIFEKLPEWFHQSLEKVFKFESPRPHGFDVVEAIHAMHEEKAHVFFAMGGNFLQAAPDTNYTAEALRKCRLTCHVATKLNRSHLVTGKTGLILPCLGRTDLDMQSSGPQFVTCENSMGVVHMSTGRLTPPSTDLLSEPAIIAGIAEATVGDTSTINWSALASNYNLIRDFIEEVIPGFDNFNERVREPGGFYLHNSAKERTWNTETQKANFSSAALSIFQVKDSKRLILQTLRSHDQYNTTIYGLDDRYRGIGNERMILFLNPEDMQELGIKPAQKVRITSHWKDGERHAEGFYAIPYEMPRGAAAAYFPEANVLVPASSTAKISNTPTSKAIEITLEVML</sequence>
<dbReference type="SUPFAM" id="SSF50692">
    <property type="entry name" value="ADC-like"/>
    <property type="match status" value="1"/>
</dbReference>
<accession>A0ABP9UXU1</accession>
<dbReference type="InterPro" id="IPR009010">
    <property type="entry name" value="Asp_de-COase-like_dom_sf"/>
</dbReference>
<evidence type="ECO:0000256" key="4">
    <source>
        <dbReference type="ARBA" id="ARBA00022485"/>
    </source>
</evidence>
<reference evidence="12 13" key="1">
    <citation type="submission" date="2024-02" db="EMBL/GenBank/DDBJ databases">
        <title>Rubritalea halochordaticola NBRC 107102.</title>
        <authorList>
            <person name="Ichikawa N."/>
            <person name="Katano-Makiyama Y."/>
            <person name="Hidaka K."/>
        </authorList>
    </citation>
    <scope>NUCLEOTIDE SEQUENCE [LARGE SCALE GENOMIC DNA]</scope>
    <source>
        <strain evidence="12 13">NBRC 107102</strain>
    </source>
</reference>
<keyword evidence="5" id="KW-0500">Molybdenum</keyword>
<keyword evidence="13" id="KW-1185">Reference proteome</keyword>
<dbReference type="Proteomes" id="UP001424741">
    <property type="component" value="Unassembled WGS sequence"/>
</dbReference>
<dbReference type="InterPro" id="IPR006656">
    <property type="entry name" value="Mopterin_OxRdtase"/>
</dbReference>
<dbReference type="Gene3D" id="3.40.228.10">
    <property type="entry name" value="Dimethylsulfoxide Reductase, domain 2"/>
    <property type="match status" value="1"/>
</dbReference>
<dbReference type="Gene3D" id="2.40.40.20">
    <property type="match status" value="1"/>
</dbReference>
<feature type="domain" description="Molybdopterin dinucleotide-binding" evidence="11">
    <location>
        <begin position="643"/>
        <end position="748"/>
    </location>
</feature>
<comment type="caution">
    <text evidence="12">The sequence shown here is derived from an EMBL/GenBank/DDBJ whole genome shotgun (WGS) entry which is preliminary data.</text>
</comment>
<dbReference type="PIRSF" id="PIRSF000144">
    <property type="entry name" value="CbbBc"/>
    <property type="match status" value="1"/>
</dbReference>
<dbReference type="PANTHER" id="PTHR43105">
    <property type="entry name" value="RESPIRATORY NITRATE REDUCTASE"/>
    <property type="match status" value="1"/>
</dbReference>
<dbReference type="InterPro" id="IPR006657">
    <property type="entry name" value="MoPterin_dinucl-bd_dom"/>
</dbReference>
<dbReference type="InterPro" id="IPR037951">
    <property type="entry name" value="MopB_CT_YdeP"/>
</dbReference>
<evidence type="ECO:0000259" key="11">
    <source>
        <dbReference type="Pfam" id="PF01568"/>
    </source>
</evidence>
<evidence type="ECO:0000256" key="3">
    <source>
        <dbReference type="ARBA" id="ARBA00010312"/>
    </source>
</evidence>
<keyword evidence="7" id="KW-0560">Oxidoreductase</keyword>
<dbReference type="CDD" id="cd02767">
    <property type="entry name" value="MopB_ydeP"/>
    <property type="match status" value="1"/>
</dbReference>
<evidence type="ECO:0000313" key="12">
    <source>
        <dbReference type="EMBL" id="GAA5495273.1"/>
    </source>
</evidence>
<comment type="similarity">
    <text evidence="3">Belongs to the prokaryotic molybdopterin-containing oxidoreductase family.</text>
</comment>
<dbReference type="Gene3D" id="3.40.50.740">
    <property type="match status" value="1"/>
</dbReference>
<protein>
    <submittedName>
        <fullName evidence="12">Oxidoreductase Rv2900c</fullName>
    </submittedName>
</protein>
<dbReference type="EMBL" id="BAABRL010000003">
    <property type="protein sequence ID" value="GAA5495273.1"/>
    <property type="molecule type" value="Genomic_DNA"/>
</dbReference>